<dbReference type="EMBL" id="BAAANK010000007">
    <property type="protein sequence ID" value="GAA1838682.1"/>
    <property type="molecule type" value="Genomic_DNA"/>
</dbReference>
<dbReference type="NCBIfam" id="TIGR02103">
    <property type="entry name" value="pullul_strch"/>
    <property type="match status" value="1"/>
</dbReference>
<dbReference type="InterPro" id="IPR024561">
    <property type="entry name" value="Pullul_strch_C"/>
</dbReference>
<comment type="similarity">
    <text evidence="1">Belongs to the glycosyl hydrolase 13 family.</text>
</comment>
<dbReference type="InterPro" id="IPR014756">
    <property type="entry name" value="Ig_E-set"/>
</dbReference>
<dbReference type="CDD" id="cd02860">
    <property type="entry name" value="E_set_Pullulanase"/>
    <property type="match status" value="1"/>
</dbReference>
<dbReference type="Proteomes" id="UP001501746">
    <property type="component" value="Unassembled WGS sequence"/>
</dbReference>
<comment type="caution">
    <text evidence="4">The sequence shown here is derived from an EMBL/GenBank/DDBJ whole genome shotgun (WGS) entry which is preliminary data.</text>
</comment>
<dbReference type="Gene3D" id="2.60.40.1180">
    <property type="entry name" value="Golgi alpha-mannosidase II"/>
    <property type="match status" value="2"/>
</dbReference>
<dbReference type="Pfam" id="PF17967">
    <property type="entry name" value="Pullulanase_N2"/>
    <property type="match status" value="1"/>
</dbReference>
<dbReference type="InterPro" id="IPR017853">
    <property type="entry name" value="GH"/>
</dbReference>
<dbReference type="InterPro" id="IPR040671">
    <property type="entry name" value="Pullulanase_N2"/>
</dbReference>
<dbReference type="PANTHER" id="PTHR43002">
    <property type="entry name" value="GLYCOGEN DEBRANCHING ENZYME"/>
    <property type="match status" value="1"/>
</dbReference>
<dbReference type="Pfam" id="PF00128">
    <property type="entry name" value="Alpha-amylase"/>
    <property type="match status" value="1"/>
</dbReference>
<name>A0ABP4Z355_9MICO</name>
<dbReference type="InterPro" id="IPR006047">
    <property type="entry name" value="GH13_cat_dom"/>
</dbReference>
<dbReference type="SUPFAM" id="SSF51011">
    <property type="entry name" value="Glycosyl hydrolase domain"/>
    <property type="match status" value="2"/>
</dbReference>
<evidence type="ECO:0000313" key="4">
    <source>
        <dbReference type="EMBL" id="GAA1838682.1"/>
    </source>
</evidence>
<evidence type="ECO:0000313" key="5">
    <source>
        <dbReference type="Proteomes" id="UP001501746"/>
    </source>
</evidence>
<dbReference type="InterPro" id="IPR013783">
    <property type="entry name" value="Ig-like_fold"/>
</dbReference>
<dbReference type="CDD" id="cd11341">
    <property type="entry name" value="AmyAc_Pullulanase_LD-like"/>
    <property type="match status" value="1"/>
</dbReference>
<keyword evidence="5" id="KW-1185">Reference proteome</keyword>
<feature type="signal peptide" evidence="2">
    <location>
        <begin position="1"/>
        <end position="25"/>
    </location>
</feature>
<dbReference type="InterPro" id="IPR054409">
    <property type="entry name" value="X25_BaPul-like"/>
</dbReference>
<dbReference type="InterPro" id="IPR013780">
    <property type="entry name" value="Glyco_hydro_b"/>
</dbReference>
<sequence>MTQRARARSWFALVVAGGLAASALAVVPGLAASAEEPRTFALVGSLQSELGCADLGAGAGGDWEPACPETELLATDTPGVYAADFTIPAGTYEYKVAVNDAWDESYGVNGGGDNIPLTVAGDTPVRVVFDDTLKRVGLEATGLRGAYTEADDAALASAPVRQPGSDETFYFVMTDRFANGDPANDQGGLTGDALATGFDPTHKGFYNGGDLQGLRDRLDYIDGLGTTAIWLTPSFKNRPVQGEGAEASAGYHGYWVTDFTQIDPHLGTNAELEALIADAHDRGIKVYFDIITNHTADVIDYEEQQYSYIDQAASPYLDAEGNEIDLGDYADGQTPFPTLDAATSFPYTPVVRPEDADLKVPAWLNDPTIYHNRGDSTWEGESVTYGDFVGLDDLMTEHPTVVNGFVDVYDQWIDLGIDGFRIDTAKHVNFEFWEQWSTQVLDYAHEQGKPDFFMFGEVYDADPQKLSPYVRRTDMNSVLDFTFQSQAVSFAAGNSAKNLQSLFAGDDYYTTPDSSATALPTFLGNHDMGRVGMFLQSTDAPLQRDELAHELLFLTRGQPVVYYGDEQGFAGIGGDQSARQTLFASQVDEYENQELVTGETAGSVDRYATDAPLYEHIAALSELRQAHPALATGAQVERYVDNGAGVYAFSRVDRTEKVEYLVAANNANEERTVQVPTLTKDGAFSVLSGDGQAVTADADGVASVSVPALGTVVWKADRTVSAGDAASAISVSTPAAGAGVTGITPVVADVDDATWQETSFAWRVAGATGDDAWHALGTAEDTSPRVFHDTAGLEEGTLVEYRAVSTDAAGNRAAASTYASVGNAVNLVEEEEPEQPIDLVTVPGSHNSEMGCAGDWAPGCEAAKLTLRADGIYEGTFDLPAGDHEYKVALNGSWDLNYGANGEPGGGNVLYTHEGGSITFFWNPDTKVVSSTAEGPVVTVPGSFQSEIGCSGDWQPECLASLMQDGDKDGVYEFSTAAIPAGSYEGKVAHGRSWDENYGVGGAPGGANYAFTTKDGELVTFRYTIDTHVLVIEVSNPPLPGAGQSNAYWLGEDTLAVPPTFAGAEDPSDLAYTLEHSPEATLGVEDGEVTGGGDAVELAFDPSGLSEAQAAKFPHLAEYTVLRPEGLDRAEVADLLTQQLQVAQRLDGSLTALTGVQVPGVLDDLYADAVASVPLGVGWSGDEATATLWAPTAQAVSLERWDAGASADPEVVEASFDDANGTWSVDGLAAGDEYRWSVRVYAPTTGAIETNSVTDPYSVALTTNSTRTVVVDLDDASLAPEQWAETPAPVVERPVDRAIYELHVRDFSITDETVPEAERGTYRAFTRDSAGTAQLEQLADAGINTVHLLPTFDIATIEEDRAAQATPACDLAAYGPASEEQQACIDDVRDLDGFNWGYDPFHFQAPEGSYAVDPNGGARVGEFREMVGALHGMGLQVVLDEVYNHTAASGQGAKSVLDRIVPGYYQRLNAAGNVETSTCCQNVATEHEVAEKLMVDSVVLWAKEYKVDGFRFDLMGHHSKANMLAVRASLDELTLAEDGIDGKAVYLYGEGWNFGEVADNALFEQATQGQLGGTGIGSFNDRLRDGVHGGSPVVGESLFEQGFGTGLAGDPNGRPLTRDESEIRTLGQQTDLVKVGLAGNLRDFEFTGYDGVVKRGAEVDYNGAPAGYADQPDEVINYVDAHDNETLYDLGVLKLPVDLPMADRVRMNTLSLATVTLSQTPSFWHAGTELLRSKSLDRNSYNSGDWFNRIDWTGQGSTFGSGLPGEADNGDNWAVMRPLLENPALKPGAADIAAAEASALDLLRVRNEVDLLQLGSAELIDQKVSFPNSGSDATPGLIVMEIDDLVGEDADPELDGALVVFNASPEAITEQVDGLAGRDFALTDAQANGSDAVVKATAWDAASGTVTVPARSVAVLVDEQPPPAVATFTVAAPNKLIAKAGSAVKVFGQTFAVDGDRPEGTITVLDGGKAIATVEVDASDRGRFQVKLPKLSRGVHLISTTFDGAEGFADSRSVPVPLIVW</sequence>
<dbReference type="SUPFAM" id="SSF81296">
    <property type="entry name" value="E set domains"/>
    <property type="match status" value="2"/>
</dbReference>
<dbReference type="SUPFAM" id="SSF51445">
    <property type="entry name" value="(Trans)glycosidases"/>
    <property type="match status" value="2"/>
</dbReference>
<proteinExistence type="inferred from homology"/>
<evidence type="ECO:0000256" key="1">
    <source>
        <dbReference type="ARBA" id="ARBA00008061"/>
    </source>
</evidence>
<accession>A0ABP4Z355</accession>
<dbReference type="Pfam" id="PF22058">
    <property type="entry name" value="X25_BaPul_like"/>
    <property type="match status" value="3"/>
</dbReference>
<organism evidence="4 5">
    <name type="scientific">Agromyces salentinus</name>
    <dbReference type="NCBI Taxonomy" id="269421"/>
    <lineage>
        <taxon>Bacteria</taxon>
        <taxon>Bacillati</taxon>
        <taxon>Actinomycetota</taxon>
        <taxon>Actinomycetes</taxon>
        <taxon>Micrococcales</taxon>
        <taxon>Microbacteriaceae</taxon>
        <taxon>Agromyces</taxon>
    </lineage>
</organism>
<dbReference type="Gene3D" id="3.20.20.80">
    <property type="entry name" value="Glycosidases"/>
    <property type="match status" value="2"/>
</dbReference>
<reference evidence="5" key="1">
    <citation type="journal article" date="2019" name="Int. J. Syst. Evol. Microbiol.">
        <title>The Global Catalogue of Microorganisms (GCM) 10K type strain sequencing project: providing services to taxonomists for standard genome sequencing and annotation.</title>
        <authorList>
            <consortium name="The Broad Institute Genomics Platform"/>
            <consortium name="The Broad Institute Genome Sequencing Center for Infectious Disease"/>
            <person name="Wu L."/>
            <person name="Ma J."/>
        </authorList>
    </citation>
    <scope>NUCLEOTIDE SEQUENCE [LARGE SCALE GENOMIC DNA]</scope>
    <source>
        <strain evidence="5">JCM 14323</strain>
    </source>
</reference>
<dbReference type="Pfam" id="PF11852">
    <property type="entry name" value="Pullul_strch_C"/>
    <property type="match status" value="1"/>
</dbReference>
<feature type="domain" description="Glycosyl hydrolase family 13 catalytic" evidence="3">
    <location>
        <begin position="171"/>
        <end position="624"/>
    </location>
</feature>
<dbReference type="Gene3D" id="2.60.40.1130">
    <property type="entry name" value="Rab geranylgeranyltransferase alpha-subunit, insert domain"/>
    <property type="match status" value="1"/>
</dbReference>
<dbReference type="SMART" id="SM00642">
    <property type="entry name" value="Aamy"/>
    <property type="match status" value="1"/>
</dbReference>
<feature type="chain" id="PRO_5046217151" description="Glycosyl hydrolase family 13 catalytic domain-containing protein" evidence="2">
    <location>
        <begin position="26"/>
        <end position="2021"/>
    </location>
</feature>
<dbReference type="CDD" id="cd11339">
    <property type="entry name" value="AmyAc_bac_CMD_like_2"/>
    <property type="match status" value="1"/>
</dbReference>
<dbReference type="Gene3D" id="2.60.40.10">
    <property type="entry name" value="Immunoglobulins"/>
    <property type="match status" value="5"/>
</dbReference>
<dbReference type="RefSeq" id="WP_157426770.1">
    <property type="nucleotide sequence ID" value="NZ_BAAANK010000007.1"/>
</dbReference>
<keyword evidence="2" id="KW-0732">Signal</keyword>
<dbReference type="CDD" id="cd12962">
    <property type="entry name" value="X25_BaPul_like"/>
    <property type="match status" value="3"/>
</dbReference>
<protein>
    <recommendedName>
        <fullName evidence="3">Glycosyl hydrolase family 13 catalytic domain-containing protein</fullName>
    </recommendedName>
</protein>
<dbReference type="InterPro" id="IPR011839">
    <property type="entry name" value="Pullul_strch"/>
</dbReference>
<gene>
    <name evidence="4" type="ORF">GCM10009750_25620</name>
</gene>
<evidence type="ECO:0000259" key="3">
    <source>
        <dbReference type="SMART" id="SM00642"/>
    </source>
</evidence>
<evidence type="ECO:0000256" key="2">
    <source>
        <dbReference type="SAM" id="SignalP"/>
    </source>
</evidence>